<gene>
    <name evidence="8" type="ORF">BO71DRAFT_436590</name>
</gene>
<dbReference type="Pfam" id="PF01636">
    <property type="entry name" value="APH"/>
    <property type="match status" value="1"/>
</dbReference>
<dbReference type="InterPro" id="IPR002575">
    <property type="entry name" value="Aminoglycoside_PTrfase"/>
</dbReference>
<organism evidence="8 9">
    <name type="scientific">Aspergillus ellipticus CBS 707.79</name>
    <dbReference type="NCBI Taxonomy" id="1448320"/>
    <lineage>
        <taxon>Eukaryota</taxon>
        <taxon>Fungi</taxon>
        <taxon>Dikarya</taxon>
        <taxon>Ascomycota</taxon>
        <taxon>Pezizomycotina</taxon>
        <taxon>Eurotiomycetes</taxon>
        <taxon>Eurotiomycetidae</taxon>
        <taxon>Eurotiales</taxon>
        <taxon>Aspergillaceae</taxon>
        <taxon>Aspergillus</taxon>
        <taxon>Aspergillus subgen. Circumdati</taxon>
    </lineage>
</organism>
<keyword evidence="4" id="KW-0809">Transit peptide</keyword>
<evidence type="ECO:0000313" key="9">
    <source>
        <dbReference type="Proteomes" id="UP000247810"/>
    </source>
</evidence>
<comment type="subcellular location">
    <subcellularLocation>
        <location evidence="1">Mitochondrion</location>
    </subcellularLocation>
</comment>
<keyword evidence="9" id="KW-1185">Reference proteome</keyword>
<dbReference type="GO" id="GO:0005739">
    <property type="term" value="C:mitochondrion"/>
    <property type="evidence" value="ECO:0007669"/>
    <property type="project" value="UniProtKB-SubCell"/>
</dbReference>
<dbReference type="VEuPathDB" id="FungiDB:BO71DRAFT_436590"/>
<accession>A0A319D937</accession>
<dbReference type="PANTHER" id="PTHR36091">
    <property type="entry name" value="ALTERED INHERITANCE OF MITOCHONDRIA PROTEIN 9, MITOCHONDRIAL"/>
    <property type="match status" value="1"/>
</dbReference>
<dbReference type="OrthoDB" id="10003767at2759"/>
<reference evidence="8 9" key="1">
    <citation type="submission" date="2018-02" db="EMBL/GenBank/DDBJ databases">
        <title>The genomes of Aspergillus section Nigri reveals drivers in fungal speciation.</title>
        <authorList>
            <consortium name="DOE Joint Genome Institute"/>
            <person name="Vesth T.C."/>
            <person name="Nybo J."/>
            <person name="Theobald S."/>
            <person name="Brandl J."/>
            <person name="Frisvad J.C."/>
            <person name="Nielsen K.F."/>
            <person name="Lyhne E.K."/>
            <person name="Kogle M.E."/>
            <person name="Kuo A."/>
            <person name="Riley R."/>
            <person name="Clum A."/>
            <person name="Nolan M."/>
            <person name="Lipzen A."/>
            <person name="Salamov A."/>
            <person name="Henrissat B."/>
            <person name="Wiebenga A."/>
            <person name="De vries R.P."/>
            <person name="Grigoriev I.V."/>
            <person name="Mortensen U.H."/>
            <person name="Andersen M.R."/>
            <person name="Baker S.E."/>
        </authorList>
    </citation>
    <scope>NUCLEOTIDE SEQUENCE [LARGE SCALE GENOMIC DNA]</scope>
    <source>
        <strain evidence="8 9">CBS 707.79</strain>
    </source>
</reference>
<dbReference type="STRING" id="1448320.A0A319D937"/>
<evidence type="ECO:0000259" key="7">
    <source>
        <dbReference type="Pfam" id="PF01636"/>
    </source>
</evidence>
<keyword evidence="5" id="KW-0496">Mitochondrion</keyword>
<dbReference type="InterPro" id="IPR011009">
    <property type="entry name" value="Kinase-like_dom_sf"/>
</dbReference>
<dbReference type="AlphaFoldDB" id="A0A319D937"/>
<evidence type="ECO:0000313" key="8">
    <source>
        <dbReference type="EMBL" id="PYH87573.1"/>
    </source>
</evidence>
<dbReference type="SUPFAM" id="SSF56112">
    <property type="entry name" value="Protein kinase-like (PK-like)"/>
    <property type="match status" value="1"/>
</dbReference>
<evidence type="ECO:0000256" key="6">
    <source>
        <dbReference type="ARBA" id="ARBA00031849"/>
    </source>
</evidence>
<dbReference type="Gene3D" id="3.90.1200.10">
    <property type="match status" value="1"/>
</dbReference>
<comment type="similarity">
    <text evidence="2">Belongs to the AIM9 family.</text>
</comment>
<protein>
    <recommendedName>
        <fullName evidence="3">Altered inheritance of mitochondria protein 9, mitochondrial</fullName>
    </recommendedName>
    <alternativeName>
        <fullName evidence="6">Found in mitochondrial proteome protein 29</fullName>
    </alternativeName>
</protein>
<evidence type="ECO:0000256" key="5">
    <source>
        <dbReference type="ARBA" id="ARBA00023128"/>
    </source>
</evidence>
<dbReference type="Proteomes" id="UP000247810">
    <property type="component" value="Unassembled WGS sequence"/>
</dbReference>
<proteinExistence type="inferred from homology"/>
<evidence type="ECO:0000256" key="3">
    <source>
        <dbReference type="ARBA" id="ARBA00016197"/>
    </source>
</evidence>
<evidence type="ECO:0000256" key="2">
    <source>
        <dbReference type="ARBA" id="ARBA00005543"/>
    </source>
</evidence>
<name>A0A319D937_9EURO</name>
<evidence type="ECO:0000256" key="4">
    <source>
        <dbReference type="ARBA" id="ARBA00022946"/>
    </source>
</evidence>
<feature type="domain" description="Aminoglycoside phosphotransferase" evidence="7">
    <location>
        <begin position="89"/>
        <end position="140"/>
    </location>
</feature>
<dbReference type="InterPro" id="IPR051035">
    <property type="entry name" value="Mito_inheritance_9"/>
</dbReference>
<sequence>MIVKEDGSQLKDHRFAVGPTNGRDFLDDDRFALEFDRGPWESVEQYTAAVGARELACIRRMVQLPRSPVALYGPGTYHPTREKKALAVQHYLDLLKYLLPTDPSVTTSYLWHPDLHTENIFVHPDRPSEVLGVIDWQSSEILPLFDQLDSVEQDNAQRLYLHMSLAALYKTLTSKTNPQLFRAMEFRETTSFEMRLLVQNLLIDGEALYRLRIRELETEWSSLPGVQAAGNPPFPPQFSAKDAREIEDDACGAIRAMQLMEGLKEAMGELWPEKGIVRPKQFDEANKCLRQVKLDLIADLAEFEEDVRAWEEAWPFDD</sequence>
<dbReference type="PANTHER" id="PTHR36091:SF1">
    <property type="entry name" value="ALTERED INHERITANCE OF MITOCHONDRIA PROTEIN 9, MITOCHONDRIAL"/>
    <property type="match status" value="1"/>
</dbReference>
<evidence type="ECO:0000256" key="1">
    <source>
        <dbReference type="ARBA" id="ARBA00004173"/>
    </source>
</evidence>
<dbReference type="EMBL" id="KZ826211">
    <property type="protein sequence ID" value="PYH87573.1"/>
    <property type="molecule type" value="Genomic_DNA"/>
</dbReference>